<organism evidence="3 4">
    <name type="scientific">Thiolapillus brandeum</name>
    <dbReference type="NCBI Taxonomy" id="1076588"/>
    <lineage>
        <taxon>Bacteria</taxon>
        <taxon>Pseudomonadati</taxon>
        <taxon>Pseudomonadota</taxon>
        <taxon>Gammaproteobacteria</taxon>
        <taxon>Chromatiales</taxon>
        <taxon>Sedimenticolaceae</taxon>
        <taxon>Thiolapillus</taxon>
    </lineage>
</organism>
<dbReference type="KEGG" id="tbn:TBH_C1471"/>
<dbReference type="GO" id="GO:0003677">
    <property type="term" value="F:DNA binding"/>
    <property type="evidence" value="ECO:0007669"/>
    <property type="project" value="UniProtKB-KW"/>
</dbReference>
<name>A0A7U6JI22_9GAMM</name>
<dbReference type="Proteomes" id="UP000031631">
    <property type="component" value="Chromosome"/>
</dbReference>
<feature type="domain" description="HTH cro/C1-type" evidence="2">
    <location>
        <begin position="8"/>
        <end position="62"/>
    </location>
</feature>
<dbReference type="PROSITE" id="PS50943">
    <property type="entry name" value="HTH_CROC1"/>
    <property type="match status" value="1"/>
</dbReference>
<dbReference type="InterPro" id="IPR050807">
    <property type="entry name" value="TransReg_Diox_bact_type"/>
</dbReference>
<evidence type="ECO:0000256" key="1">
    <source>
        <dbReference type="ARBA" id="ARBA00023125"/>
    </source>
</evidence>
<dbReference type="SMART" id="SM00530">
    <property type="entry name" value="HTH_XRE"/>
    <property type="match status" value="1"/>
</dbReference>
<dbReference type="GO" id="GO:0005829">
    <property type="term" value="C:cytosol"/>
    <property type="evidence" value="ECO:0007669"/>
    <property type="project" value="TreeGrafter"/>
</dbReference>
<evidence type="ECO:0000313" key="4">
    <source>
        <dbReference type="Proteomes" id="UP000031631"/>
    </source>
</evidence>
<keyword evidence="1" id="KW-0238">DNA-binding</keyword>
<dbReference type="PANTHER" id="PTHR46797:SF1">
    <property type="entry name" value="METHYLPHOSPHONATE SYNTHASE"/>
    <property type="match status" value="1"/>
</dbReference>
<dbReference type="Pfam" id="PF01381">
    <property type="entry name" value="HTH_3"/>
    <property type="match status" value="1"/>
</dbReference>
<protein>
    <submittedName>
        <fullName evidence="3">Transcriptional regulator, XRE family</fullName>
    </submittedName>
</protein>
<evidence type="ECO:0000259" key="2">
    <source>
        <dbReference type="PROSITE" id="PS50943"/>
    </source>
</evidence>
<evidence type="ECO:0000313" key="3">
    <source>
        <dbReference type="EMBL" id="BAO44392.1"/>
    </source>
</evidence>
<dbReference type="PANTHER" id="PTHR46797">
    <property type="entry name" value="HTH-TYPE TRANSCRIPTIONAL REGULATOR"/>
    <property type="match status" value="1"/>
</dbReference>
<gene>
    <name evidence="3" type="ORF">TBH_C1471</name>
</gene>
<keyword evidence="4" id="KW-1185">Reference proteome</keyword>
<sequence length="134" mass="14881">MMSLGENIKRLRRDKGWTQGQLARRSNLGLNLISKLERNATDPKISTIYKLINALECSPDALLMDTSKVGTNAILKAVLERTMTLPEKDKVTIIDVVDNYIMAKGIQQQFAEGNGPKVRVWTEAPEEILNKGAG</sequence>
<reference evidence="3 4" key="1">
    <citation type="journal article" date="2014" name="PLoS ONE">
        <title>Physiological and genomic features of a novel sulfur-oxidizing gammaproteobacterium belonging to a previously uncultivated symbiotic lineage isolated from a hydrothermal vent.</title>
        <authorList>
            <person name="Nunoura T."/>
            <person name="Takaki Y."/>
            <person name="Kazama H."/>
            <person name="Kakuta J."/>
            <person name="Shimamura S."/>
            <person name="Makita H."/>
            <person name="Hirai M."/>
            <person name="Miyazaki M."/>
            <person name="Takai K."/>
        </authorList>
    </citation>
    <scope>NUCLEOTIDE SEQUENCE [LARGE SCALE GENOMIC DNA]</scope>
    <source>
        <strain evidence="3 4">Hiromi1</strain>
    </source>
</reference>
<dbReference type="InterPro" id="IPR010982">
    <property type="entry name" value="Lambda_DNA-bd_dom_sf"/>
</dbReference>
<dbReference type="SUPFAM" id="SSF47413">
    <property type="entry name" value="lambda repressor-like DNA-binding domains"/>
    <property type="match status" value="1"/>
</dbReference>
<dbReference type="CDD" id="cd00093">
    <property type="entry name" value="HTH_XRE"/>
    <property type="match status" value="1"/>
</dbReference>
<accession>A0A7U6JI22</accession>
<dbReference type="Gene3D" id="1.10.260.40">
    <property type="entry name" value="lambda repressor-like DNA-binding domains"/>
    <property type="match status" value="1"/>
</dbReference>
<dbReference type="InterPro" id="IPR001387">
    <property type="entry name" value="Cro/C1-type_HTH"/>
</dbReference>
<dbReference type="EMBL" id="AP012273">
    <property type="protein sequence ID" value="BAO44392.1"/>
    <property type="molecule type" value="Genomic_DNA"/>
</dbReference>
<dbReference type="AlphaFoldDB" id="A0A7U6JI22"/>
<dbReference type="GO" id="GO:0003700">
    <property type="term" value="F:DNA-binding transcription factor activity"/>
    <property type="evidence" value="ECO:0007669"/>
    <property type="project" value="TreeGrafter"/>
</dbReference>
<proteinExistence type="predicted"/>